<dbReference type="EMBL" id="NVUS01000011">
    <property type="protein sequence ID" value="PCJ00544.1"/>
    <property type="molecule type" value="Genomic_DNA"/>
</dbReference>
<evidence type="ECO:0000259" key="1">
    <source>
        <dbReference type="PROSITE" id="PS50404"/>
    </source>
</evidence>
<sequence length="238" mass="27065">MTLITVYFAPGTCSRVPMIALEQAGVHYESRVIAFNANEHRSEEFLKINPAGKVPALVIDDDVLSENIAIATFLNRRFPEAKLLPQTENEIDRAQILADLSFCSSVLHPFVTRIRLPHYFCSLDNTQANVWELAAKGLELHFQRIEQRFAGSGPWWYGDQWSSVDTYINWVWFRVTGAGFPSDKYPNFAAHNVRMSELPAYKCVMEREAIGQAELETRGLSFSFKPENKSQTVKEDVS</sequence>
<keyword evidence="3" id="KW-0808">Transferase</keyword>
<dbReference type="PROSITE" id="PS50405">
    <property type="entry name" value="GST_CTER"/>
    <property type="match status" value="1"/>
</dbReference>
<dbReference type="Gene3D" id="3.40.30.10">
    <property type="entry name" value="Glutaredoxin"/>
    <property type="match status" value="1"/>
</dbReference>
<feature type="domain" description="GST N-terminal" evidence="1">
    <location>
        <begin position="1"/>
        <end position="82"/>
    </location>
</feature>
<dbReference type="Pfam" id="PF02798">
    <property type="entry name" value="GST_N"/>
    <property type="match status" value="1"/>
</dbReference>
<proteinExistence type="predicted"/>
<dbReference type="PANTHER" id="PTHR44051:SF8">
    <property type="entry name" value="GLUTATHIONE S-TRANSFERASE GSTA"/>
    <property type="match status" value="1"/>
</dbReference>
<dbReference type="PROSITE" id="PS50404">
    <property type="entry name" value="GST_NTER"/>
    <property type="match status" value="1"/>
</dbReference>
<feature type="domain" description="GST C-terminal" evidence="2">
    <location>
        <begin position="89"/>
        <end position="219"/>
    </location>
</feature>
<dbReference type="InterPro" id="IPR010987">
    <property type="entry name" value="Glutathione-S-Trfase_C-like"/>
</dbReference>
<evidence type="ECO:0000259" key="2">
    <source>
        <dbReference type="PROSITE" id="PS50405"/>
    </source>
</evidence>
<reference evidence="3" key="2">
    <citation type="journal article" date="2018" name="ISME J.">
        <title>A dynamic microbial community with high functional redundancy inhabits the cold, oxic subseafloor aquifer.</title>
        <authorList>
            <person name="Tully B.J."/>
            <person name="Wheat C.G."/>
            <person name="Glazer B.T."/>
            <person name="Huber J.A."/>
        </authorList>
    </citation>
    <scope>NUCLEOTIDE SEQUENCE</scope>
    <source>
        <strain evidence="3">NORP83</strain>
    </source>
</reference>
<dbReference type="SUPFAM" id="SSF52833">
    <property type="entry name" value="Thioredoxin-like"/>
    <property type="match status" value="1"/>
</dbReference>
<dbReference type="InterPro" id="IPR040079">
    <property type="entry name" value="Glutathione_S-Trfase"/>
</dbReference>
<comment type="caution">
    <text evidence="3">The sequence shown here is derived from an EMBL/GenBank/DDBJ whole genome shotgun (WGS) entry which is preliminary data.</text>
</comment>
<dbReference type="AlphaFoldDB" id="A0A2A4Z087"/>
<dbReference type="SFLD" id="SFLDS00019">
    <property type="entry name" value="Glutathione_Transferase_(cytos"/>
    <property type="match status" value="1"/>
</dbReference>
<protein>
    <submittedName>
        <fullName evidence="3">Glutathione S-transferase</fullName>
    </submittedName>
</protein>
<dbReference type="GO" id="GO:0016740">
    <property type="term" value="F:transferase activity"/>
    <property type="evidence" value="ECO:0007669"/>
    <property type="project" value="UniProtKB-KW"/>
</dbReference>
<dbReference type="SUPFAM" id="SSF47616">
    <property type="entry name" value="GST C-terminal domain-like"/>
    <property type="match status" value="1"/>
</dbReference>
<dbReference type="InterPro" id="IPR004045">
    <property type="entry name" value="Glutathione_S-Trfase_N"/>
</dbReference>
<dbReference type="SFLD" id="SFLDG00358">
    <property type="entry name" value="Main_(cytGST)"/>
    <property type="match status" value="1"/>
</dbReference>
<dbReference type="InterPro" id="IPR036249">
    <property type="entry name" value="Thioredoxin-like_sf"/>
</dbReference>
<accession>A0A2A4Z087</accession>
<organism evidence="3">
    <name type="scientific">OCS116 cluster bacterium</name>
    <dbReference type="NCBI Taxonomy" id="2030921"/>
    <lineage>
        <taxon>Bacteria</taxon>
        <taxon>Pseudomonadati</taxon>
        <taxon>Pseudomonadota</taxon>
        <taxon>Alphaproteobacteria</taxon>
        <taxon>OCS116 cluster</taxon>
    </lineage>
</organism>
<evidence type="ECO:0000313" key="3">
    <source>
        <dbReference type="EMBL" id="PCJ00544.1"/>
    </source>
</evidence>
<reference key="1">
    <citation type="submission" date="2017-08" db="EMBL/GenBank/DDBJ databases">
        <title>A dynamic microbial community with high functional redundancy inhabits the cold, oxic subseafloor aquifer.</title>
        <authorList>
            <person name="Tully B.J."/>
            <person name="Wheat C.G."/>
            <person name="Glazer B.T."/>
            <person name="Huber J.A."/>
        </authorList>
    </citation>
    <scope>NUCLEOTIDE SEQUENCE [LARGE SCALE GENOMIC DNA]</scope>
</reference>
<name>A0A2A4Z087_9PROT</name>
<gene>
    <name evidence="3" type="ORF">COB13_09570</name>
</gene>
<dbReference type="CDD" id="cd03057">
    <property type="entry name" value="GST_N_Beta"/>
    <property type="match status" value="1"/>
</dbReference>
<dbReference type="PANTHER" id="PTHR44051">
    <property type="entry name" value="GLUTATHIONE S-TRANSFERASE-RELATED"/>
    <property type="match status" value="1"/>
</dbReference>
<dbReference type="Gene3D" id="1.20.1050.10">
    <property type="match status" value="1"/>
</dbReference>
<dbReference type="InterPro" id="IPR036282">
    <property type="entry name" value="Glutathione-S-Trfase_C_sf"/>
</dbReference>